<evidence type="ECO:0000256" key="2">
    <source>
        <dbReference type="ARBA" id="ARBA00022692"/>
    </source>
</evidence>
<dbReference type="Pfam" id="PF07869">
    <property type="entry name" value="DUF1656"/>
    <property type="match status" value="1"/>
</dbReference>
<feature type="transmembrane region" description="Helical" evidence="5">
    <location>
        <begin position="6"/>
        <end position="30"/>
    </location>
</feature>
<keyword evidence="4 5" id="KW-0472">Membrane</keyword>
<dbReference type="InterPro" id="IPR012451">
    <property type="entry name" value="DUF1656"/>
</dbReference>
<sequence>MGLQEIAVGGIFLSPLLIYAFCGFIATIVLRSLLHWVIGQRALWYEAWFDVSLFVLITAGITFLFSVLPEST</sequence>
<name>A0A1Q8SMZ8_9GAMM</name>
<keyword evidence="7" id="KW-1185">Reference proteome</keyword>
<dbReference type="Proteomes" id="UP000186878">
    <property type="component" value="Unassembled WGS sequence"/>
</dbReference>
<evidence type="ECO:0000256" key="3">
    <source>
        <dbReference type="ARBA" id="ARBA00022989"/>
    </source>
</evidence>
<evidence type="ECO:0000313" key="7">
    <source>
        <dbReference type="Proteomes" id="UP000186878"/>
    </source>
</evidence>
<feature type="transmembrane region" description="Helical" evidence="5">
    <location>
        <begin position="42"/>
        <end position="68"/>
    </location>
</feature>
<accession>A0A1Q8SMZ8</accession>
<keyword evidence="3 5" id="KW-1133">Transmembrane helix</keyword>
<evidence type="ECO:0000313" key="6">
    <source>
        <dbReference type="EMBL" id="OLO02828.1"/>
    </source>
</evidence>
<gene>
    <name evidence="6" type="ORF">BTW07_17470</name>
</gene>
<protein>
    <submittedName>
        <fullName evidence="6">DUF1656 domain-containing protein</fullName>
    </submittedName>
</protein>
<keyword evidence="1" id="KW-1003">Cell membrane</keyword>
<organism evidence="6 7">
    <name type="scientific">Salinicola socius</name>
    <dbReference type="NCBI Taxonomy" id="404433"/>
    <lineage>
        <taxon>Bacteria</taxon>
        <taxon>Pseudomonadati</taxon>
        <taxon>Pseudomonadota</taxon>
        <taxon>Gammaproteobacteria</taxon>
        <taxon>Oceanospirillales</taxon>
        <taxon>Halomonadaceae</taxon>
        <taxon>Salinicola</taxon>
    </lineage>
</organism>
<reference evidence="6 7" key="1">
    <citation type="submission" date="2016-12" db="EMBL/GenBank/DDBJ databases">
        <title>Draft genome sequences of strains Salinicola socius SMB35, Salinicola sp. MH3R3-1 and Chromohalobacter sp. SMB17 from the Verkhnekamsk potash mining region of Russia.</title>
        <authorList>
            <person name="Mavrodi D.V."/>
            <person name="Olsson B.E."/>
            <person name="Korsakova E.S."/>
            <person name="Pyankova A."/>
            <person name="Mavrodi O.V."/>
            <person name="Plotnikova E.G."/>
        </authorList>
    </citation>
    <scope>NUCLEOTIDE SEQUENCE [LARGE SCALE GENOMIC DNA]</scope>
    <source>
        <strain evidence="6 7">SMB35</strain>
    </source>
</reference>
<dbReference type="OrthoDB" id="7021192at2"/>
<comment type="caution">
    <text evidence="6">The sequence shown here is derived from an EMBL/GenBank/DDBJ whole genome shotgun (WGS) entry which is preliminary data.</text>
</comment>
<dbReference type="RefSeq" id="WP_075571451.1">
    <property type="nucleotide sequence ID" value="NZ_MSDO01000029.1"/>
</dbReference>
<proteinExistence type="predicted"/>
<evidence type="ECO:0000256" key="4">
    <source>
        <dbReference type="ARBA" id="ARBA00023136"/>
    </source>
</evidence>
<evidence type="ECO:0000256" key="1">
    <source>
        <dbReference type="ARBA" id="ARBA00022475"/>
    </source>
</evidence>
<evidence type="ECO:0000256" key="5">
    <source>
        <dbReference type="SAM" id="Phobius"/>
    </source>
</evidence>
<dbReference type="AlphaFoldDB" id="A0A1Q8SMZ8"/>
<keyword evidence="2 5" id="KW-0812">Transmembrane</keyword>
<dbReference type="EMBL" id="MSDO01000029">
    <property type="protein sequence ID" value="OLO02828.1"/>
    <property type="molecule type" value="Genomic_DNA"/>
</dbReference>